<organism evidence="1 2">
    <name type="scientific">Melghirimyces thermohalophilus</name>
    <dbReference type="NCBI Taxonomy" id="1236220"/>
    <lineage>
        <taxon>Bacteria</taxon>
        <taxon>Bacillati</taxon>
        <taxon>Bacillota</taxon>
        <taxon>Bacilli</taxon>
        <taxon>Bacillales</taxon>
        <taxon>Thermoactinomycetaceae</taxon>
        <taxon>Melghirimyces</taxon>
    </lineage>
</organism>
<dbReference type="STRING" id="1236220.SAMN04488112_10227"/>
<dbReference type="Proteomes" id="UP000199387">
    <property type="component" value="Unassembled WGS sequence"/>
</dbReference>
<dbReference type="EMBL" id="FMZA01000002">
    <property type="protein sequence ID" value="SDC00921.1"/>
    <property type="molecule type" value="Genomic_DNA"/>
</dbReference>
<evidence type="ECO:0000313" key="2">
    <source>
        <dbReference type="Proteomes" id="UP000199387"/>
    </source>
</evidence>
<dbReference type="AlphaFoldDB" id="A0A1G6I387"/>
<sequence length="66" mass="7886">MNSRGRWLLPVRPTLLWWKRRRIFRAKSQVDLHRCQSGEIARALRGERSQCRPDLVQSLSYPVNHC</sequence>
<proteinExistence type="predicted"/>
<keyword evidence="2" id="KW-1185">Reference proteome</keyword>
<evidence type="ECO:0000313" key="1">
    <source>
        <dbReference type="EMBL" id="SDC00921.1"/>
    </source>
</evidence>
<gene>
    <name evidence="1" type="ORF">SAMN04488112_10227</name>
</gene>
<name>A0A1G6I387_9BACL</name>
<protein>
    <submittedName>
        <fullName evidence="1">Uncharacterized protein</fullName>
    </submittedName>
</protein>
<accession>A0A1G6I387</accession>
<reference evidence="1 2" key="1">
    <citation type="submission" date="2016-10" db="EMBL/GenBank/DDBJ databases">
        <authorList>
            <person name="de Groot N.N."/>
        </authorList>
    </citation>
    <scope>NUCLEOTIDE SEQUENCE [LARGE SCALE GENOMIC DNA]</scope>
    <source>
        <strain evidence="1 2">DSM 45514</strain>
    </source>
</reference>